<dbReference type="InterPro" id="IPR037138">
    <property type="entry name" value="His_deacetylse_dom_sf"/>
</dbReference>
<evidence type="ECO:0000256" key="2">
    <source>
        <dbReference type="SAM" id="MobiDB-lite"/>
    </source>
</evidence>
<dbReference type="GO" id="GO:0040029">
    <property type="term" value="P:epigenetic regulation of gene expression"/>
    <property type="evidence" value="ECO:0007669"/>
    <property type="project" value="TreeGrafter"/>
</dbReference>
<dbReference type="CDD" id="cd09992">
    <property type="entry name" value="HDAC_classII"/>
    <property type="match status" value="1"/>
</dbReference>
<dbReference type="Pfam" id="PF00850">
    <property type="entry name" value="Hist_deacetyl"/>
    <property type="match status" value="1"/>
</dbReference>
<evidence type="ECO:0000313" key="5">
    <source>
        <dbReference type="Proteomes" id="UP000321805"/>
    </source>
</evidence>
<protein>
    <submittedName>
        <fullName evidence="4">Histone deacetylase</fullName>
    </submittedName>
</protein>
<sequence length="343" mass="35171">MAAPVLFHHPSSLEHDPGPHPEQPARITAIQRALQERDWLGFQRRESPEVTRGQLEAVHPARLIDGLRALCASGGGAIDADTIVSKGSWGAALHSAGGAVAMVDVLLGGEAPLAASVHRPPGHHAEITRAMGFCLFNNVAVAARHARDAHGVGRVLILDFDVHHGNGTQDVFYATDEVLFASIHQSPLYPGTGAPTEHGTGAGAGHTLNMPVPGGSGDAVFTSLVEHVVVPAARRYAPGLILVSAGFDAHADDPLADCRVSDAGYATMASSVRALAAELGVPVGVVLEGGYDLGALGRGMVATLSALAADGDAQPPEVAEHELAAAYRRAGEAAAAARGLPPS</sequence>
<evidence type="ECO:0000313" key="4">
    <source>
        <dbReference type="EMBL" id="QEC49947.1"/>
    </source>
</evidence>
<dbReference type="Proteomes" id="UP000321805">
    <property type="component" value="Chromosome"/>
</dbReference>
<dbReference type="OrthoDB" id="9808367at2"/>
<keyword evidence="5" id="KW-1185">Reference proteome</keyword>
<feature type="region of interest" description="Disordered" evidence="2">
    <location>
        <begin position="1"/>
        <end position="23"/>
    </location>
</feature>
<dbReference type="PANTHER" id="PTHR10625:SF10">
    <property type="entry name" value="HISTONE DEACETYLASE HDAC1"/>
    <property type="match status" value="1"/>
</dbReference>
<dbReference type="PRINTS" id="PR01270">
    <property type="entry name" value="HDASUPER"/>
</dbReference>
<name>A0A5B8UA90_9ACTN</name>
<dbReference type="Gene3D" id="3.40.800.20">
    <property type="entry name" value="Histone deacetylase domain"/>
    <property type="match status" value="1"/>
</dbReference>
<dbReference type="KEGG" id="bsol:FSW04_21850"/>
<dbReference type="SUPFAM" id="SSF52768">
    <property type="entry name" value="Arginase/deacetylase"/>
    <property type="match status" value="1"/>
</dbReference>
<dbReference type="GO" id="GO:0004407">
    <property type="term" value="F:histone deacetylase activity"/>
    <property type="evidence" value="ECO:0007669"/>
    <property type="project" value="TreeGrafter"/>
</dbReference>
<gene>
    <name evidence="4" type="ORF">FSW04_21850</name>
</gene>
<dbReference type="InterPro" id="IPR000286">
    <property type="entry name" value="HDACs"/>
</dbReference>
<comment type="similarity">
    <text evidence="1">Belongs to the histone deacetylase family.</text>
</comment>
<reference evidence="4 5" key="1">
    <citation type="journal article" date="2018" name="J. Microbiol.">
        <title>Baekduia soli gen. nov., sp. nov., a novel bacterium isolated from the soil of Baekdu Mountain and proposal of a novel family name, Baekduiaceae fam. nov.</title>
        <authorList>
            <person name="An D.S."/>
            <person name="Siddiqi M.Z."/>
            <person name="Kim K.H."/>
            <person name="Yu H.S."/>
            <person name="Im W.T."/>
        </authorList>
    </citation>
    <scope>NUCLEOTIDE SEQUENCE [LARGE SCALE GENOMIC DNA]</scope>
    <source>
        <strain evidence="4 5">BR7-21</strain>
    </source>
</reference>
<dbReference type="InterPro" id="IPR023801">
    <property type="entry name" value="His_deacetylse_dom"/>
</dbReference>
<dbReference type="EMBL" id="CP042430">
    <property type="protein sequence ID" value="QEC49947.1"/>
    <property type="molecule type" value="Genomic_DNA"/>
</dbReference>
<evidence type="ECO:0000256" key="1">
    <source>
        <dbReference type="ARBA" id="ARBA00005947"/>
    </source>
</evidence>
<feature type="domain" description="Histone deacetylase" evidence="3">
    <location>
        <begin position="20"/>
        <end position="306"/>
    </location>
</feature>
<dbReference type="AlphaFoldDB" id="A0A5B8UA90"/>
<dbReference type="InterPro" id="IPR023696">
    <property type="entry name" value="Ureohydrolase_dom_sf"/>
</dbReference>
<proteinExistence type="inferred from homology"/>
<accession>A0A5B8UA90</accession>
<organism evidence="4 5">
    <name type="scientific">Baekduia soli</name>
    <dbReference type="NCBI Taxonomy" id="496014"/>
    <lineage>
        <taxon>Bacteria</taxon>
        <taxon>Bacillati</taxon>
        <taxon>Actinomycetota</taxon>
        <taxon>Thermoleophilia</taxon>
        <taxon>Solirubrobacterales</taxon>
        <taxon>Baekduiaceae</taxon>
        <taxon>Baekduia</taxon>
    </lineage>
</organism>
<evidence type="ECO:0000259" key="3">
    <source>
        <dbReference type="Pfam" id="PF00850"/>
    </source>
</evidence>
<dbReference type="PANTHER" id="PTHR10625">
    <property type="entry name" value="HISTONE DEACETYLASE HDAC1-RELATED"/>
    <property type="match status" value="1"/>
</dbReference>
<dbReference type="RefSeq" id="WP_146922312.1">
    <property type="nucleotide sequence ID" value="NZ_CP042430.1"/>
</dbReference>